<evidence type="ECO:0000313" key="2">
    <source>
        <dbReference type="Proteomes" id="UP000198394"/>
    </source>
</evidence>
<proteinExistence type="predicted"/>
<accession>A0A226QLQ3</accession>
<keyword evidence="2" id="KW-1185">Reference proteome</keyword>
<protein>
    <submittedName>
        <fullName evidence="1">Uncharacterized protein</fullName>
    </submittedName>
</protein>
<evidence type="ECO:0000313" key="1">
    <source>
        <dbReference type="EMBL" id="OXB92607.1"/>
    </source>
</evidence>
<reference evidence="1 2" key="1">
    <citation type="submission" date="2017-04" db="EMBL/GenBank/DDBJ databases">
        <title>The genome sequence of Parageobacillus galactosidasius DSM 18751.</title>
        <authorList>
            <person name="Ramaloko W.T."/>
            <person name="Koen N."/>
            <person name="Polliack S."/>
            <person name="Aliyu H."/>
            <person name="Lebre P."/>
            <person name="Mohr T."/>
            <person name="Oswald F."/>
            <person name="Zwick M."/>
            <person name="Neumann A."/>
            <person name="Syldatk C."/>
            <person name="Cowan D."/>
            <person name="De Maayer P."/>
        </authorList>
    </citation>
    <scope>NUCLEOTIDE SEQUENCE [LARGE SCALE GENOMIC DNA]</scope>
    <source>
        <strain evidence="1 2">DSM 18751</strain>
    </source>
</reference>
<organism evidence="1 2">
    <name type="scientific">Parageobacillus galactosidasius</name>
    <dbReference type="NCBI Taxonomy" id="883812"/>
    <lineage>
        <taxon>Bacteria</taxon>
        <taxon>Bacillati</taxon>
        <taxon>Bacillota</taxon>
        <taxon>Bacilli</taxon>
        <taxon>Bacillales</taxon>
        <taxon>Anoxybacillaceae</taxon>
        <taxon>Parageobacillus</taxon>
    </lineage>
</organism>
<dbReference type="RefSeq" id="WP_089097983.1">
    <property type="nucleotide sequence ID" value="NZ_NDYL01000002.1"/>
</dbReference>
<gene>
    <name evidence="1" type="ORF">B9L23_15655</name>
</gene>
<sequence length="243" mass="28960">MKKYGIQAINELPDFEKPRRIFSFLNTIGNDKNILREKLQEAFEKFEPREINVPVPIKNVDKFFDRWDHTMFYNKIREFQETTIGIQDGENEKAIKRDDFIAYVGDIDTFIPILGNFLFIDEKESVHALKENQTALYISLAKRANHTVWYLVGPKPDMEDPNHQEREYKLCEILPSGEFHWYKGSLSEIMRYFMHWLEKNYHRPLIDETDCILTARKLISACENEENYTTLSKKLAYLDEYNK</sequence>
<name>A0A226QLQ3_9BACL</name>
<dbReference type="EMBL" id="NDYL01000002">
    <property type="protein sequence ID" value="OXB92607.1"/>
    <property type="molecule type" value="Genomic_DNA"/>
</dbReference>
<comment type="caution">
    <text evidence="1">The sequence shown here is derived from an EMBL/GenBank/DDBJ whole genome shotgun (WGS) entry which is preliminary data.</text>
</comment>
<dbReference type="AlphaFoldDB" id="A0A226QLQ3"/>
<dbReference type="Proteomes" id="UP000198394">
    <property type="component" value="Unassembled WGS sequence"/>
</dbReference>